<comment type="subcellular location">
    <subcellularLocation>
        <location evidence="1">Membrane</location>
        <topology evidence="1">Multi-pass membrane protein</topology>
    </subcellularLocation>
</comment>
<accession>A0A7W6LD40</accession>
<dbReference type="EMBL" id="JACIEC010000001">
    <property type="protein sequence ID" value="MBB4142149.1"/>
    <property type="molecule type" value="Genomic_DNA"/>
</dbReference>
<feature type="transmembrane region" description="Helical" evidence="5">
    <location>
        <begin position="350"/>
        <end position="371"/>
    </location>
</feature>
<feature type="transmembrane region" description="Helical" evidence="5">
    <location>
        <begin position="6"/>
        <end position="25"/>
    </location>
</feature>
<feature type="transmembrane region" description="Helical" evidence="5">
    <location>
        <begin position="237"/>
        <end position="253"/>
    </location>
</feature>
<dbReference type="GO" id="GO:0016020">
    <property type="term" value="C:membrane"/>
    <property type="evidence" value="ECO:0007669"/>
    <property type="project" value="UniProtKB-SubCell"/>
</dbReference>
<keyword evidence="2 5" id="KW-0812">Transmembrane</keyword>
<feature type="transmembrane region" description="Helical" evidence="5">
    <location>
        <begin position="323"/>
        <end position="344"/>
    </location>
</feature>
<feature type="transmembrane region" description="Helical" evidence="5">
    <location>
        <begin position="37"/>
        <end position="57"/>
    </location>
</feature>
<evidence type="ECO:0000256" key="4">
    <source>
        <dbReference type="ARBA" id="ARBA00023136"/>
    </source>
</evidence>
<feature type="transmembrane region" description="Helical" evidence="5">
    <location>
        <begin position="130"/>
        <end position="148"/>
    </location>
</feature>
<dbReference type="CDD" id="cd17393">
    <property type="entry name" value="MFS_MosC_like"/>
    <property type="match status" value="1"/>
</dbReference>
<dbReference type="PANTHER" id="PTHR23514">
    <property type="entry name" value="BYPASS OF STOP CODON PROTEIN 6"/>
    <property type="match status" value="1"/>
</dbReference>
<feature type="transmembrane region" description="Helical" evidence="5">
    <location>
        <begin position="289"/>
        <end position="311"/>
    </location>
</feature>
<keyword evidence="7" id="KW-1185">Reference proteome</keyword>
<name>A0A7W6LD40_9HYPH</name>
<evidence type="ECO:0000313" key="6">
    <source>
        <dbReference type="EMBL" id="MBB4142149.1"/>
    </source>
</evidence>
<dbReference type="Pfam" id="PF07690">
    <property type="entry name" value="MFS_1"/>
    <property type="match status" value="1"/>
</dbReference>
<proteinExistence type="predicted"/>
<dbReference type="Gene3D" id="1.20.1250.20">
    <property type="entry name" value="MFS general substrate transporter like domains"/>
    <property type="match status" value="2"/>
</dbReference>
<comment type="caution">
    <text evidence="6">The sequence shown here is derived from an EMBL/GenBank/DDBJ whole genome shotgun (WGS) entry which is preliminary data.</text>
</comment>
<dbReference type="InterPro" id="IPR036259">
    <property type="entry name" value="MFS_trans_sf"/>
</dbReference>
<feature type="transmembrane region" description="Helical" evidence="5">
    <location>
        <begin position="265"/>
        <end position="283"/>
    </location>
</feature>
<keyword evidence="4 5" id="KW-0472">Membrane</keyword>
<evidence type="ECO:0000313" key="7">
    <source>
        <dbReference type="Proteomes" id="UP000519897"/>
    </source>
</evidence>
<evidence type="ECO:0000256" key="3">
    <source>
        <dbReference type="ARBA" id="ARBA00022989"/>
    </source>
</evidence>
<feature type="transmembrane region" description="Helical" evidence="5">
    <location>
        <begin position="69"/>
        <end position="102"/>
    </location>
</feature>
<protein>
    <submittedName>
        <fullName evidence="6">Putative MFS family arabinose efflux permease</fullName>
    </submittedName>
</protein>
<keyword evidence="3 5" id="KW-1133">Transmembrane helix</keyword>
<dbReference type="AlphaFoldDB" id="A0A7W6LD40"/>
<dbReference type="RefSeq" id="WP_062554453.1">
    <property type="nucleotide sequence ID" value="NZ_CP049250.1"/>
</dbReference>
<dbReference type="PANTHER" id="PTHR23514:SF13">
    <property type="entry name" value="INNER MEMBRANE PROTEIN YBJJ"/>
    <property type="match status" value="1"/>
</dbReference>
<organism evidence="6 7">
    <name type="scientific">Rhizobium rhizoryzae</name>
    <dbReference type="NCBI Taxonomy" id="451876"/>
    <lineage>
        <taxon>Bacteria</taxon>
        <taxon>Pseudomonadati</taxon>
        <taxon>Pseudomonadota</taxon>
        <taxon>Alphaproteobacteria</taxon>
        <taxon>Hyphomicrobiales</taxon>
        <taxon>Rhizobiaceae</taxon>
        <taxon>Rhizobium/Agrobacterium group</taxon>
        <taxon>Rhizobium</taxon>
    </lineage>
</organism>
<dbReference type="GO" id="GO:0022857">
    <property type="term" value="F:transmembrane transporter activity"/>
    <property type="evidence" value="ECO:0007669"/>
    <property type="project" value="InterPro"/>
</dbReference>
<gene>
    <name evidence="6" type="ORF">GGQ72_000648</name>
</gene>
<reference evidence="6 7" key="1">
    <citation type="submission" date="2020-08" db="EMBL/GenBank/DDBJ databases">
        <title>Genomic Encyclopedia of Type Strains, Phase IV (KMG-IV): sequencing the most valuable type-strain genomes for metagenomic binning, comparative biology and taxonomic classification.</title>
        <authorList>
            <person name="Goeker M."/>
        </authorList>
    </citation>
    <scope>NUCLEOTIDE SEQUENCE [LARGE SCALE GENOMIC DNA]</scope>
    <source>
        <strain evidence="6 7">DSM 29514</strain>
    </source>
</reference>
<dbReference type="SUPFAM" id="SSF103473">
    <property type="entry name" value="MFS general substrate transporter"/>
    <property type="match status" value="1"/>
</dbReference>
<feature type="transmembrane region" description="Helical" evidence="5">
    <location>
        <begin position="160"/>
        <end position="177"/>
    </location>
</feature>
<sequence>MKILGAPALLFFCNAIVFVTLFTRLPAIQQSLGVDKAWLGLALLGAPIGTFLALPVAGRVVNALTPRVAAPLLLSAAALTTPFLTIAPFWGFFLCFLLFGFLRTIQDVAANMIATGIEQRTGKKVLSRSHGFWSIGLLIGSLASGYLAEAGLSPFLHQSGAVLVVFLCCFTVWRIAPPDMQFTATAGKRQVFVLPDRIIILICVMVFGICISEGAVYDWGIFYLREVLSADASTAGILYALFTVGMGATRLVGDKLREKFGAKTLVRGSAGGVAVGIALLLSAQGLWQAGIALFLIGCGVALAFPLAVATAIERGQGQPADNLAALSLTLLLSNIGVPPLLGFVAEHAGLPASFAVLLPFLVISFIMAPVAQGRVPRLLAGRVPVAANDGEKEVLAAVSPQDAARG</sequence>
<evidence type="ECO:0000256" key="1">
    <source>
        <dbReference type="ARBA" id="ARBA00004141"/>
    </source>
</evidence>
<evidence type="ECO:0000256" key="5">
    <source>
        <dbReference type="SAM" id="Phobius"/>
    </source>
</evidence>
<dbReference type="InterPro" id="IPR051788">
    <property type="entry name" value="MFS_Transporter"/>
</dbReference>
<dbReference type="InterPro" id="IPR011701">
    <property type="entry name" value="MFS"/>
</dbReference>
<evidence type="ECO:0000256" key="2">
    <source>
        <dbReference type="ARBA" id="ARBA00022692"/>
    </source>
</evidence>
<dbReference type="Proteomes" id="UP000519897">
    <property type="component" value="Unassembled WGS sequence"/>
</dbReference>
<feature type="transmembrane region" description="Helical" evidence="5">
    <location>
        <begin position="198"/>
        <end position="217"/>
    </location>
</feature>